<comment type="similarity">
    <text evidence="12">Belongs to the protein kinase superfamily. Tyr protein kinase family.</text>
</comment>
<evidence type="ECO:0000256" key="3">
    <source>
        <dbReference type="ARBA" id="ARBA00022777"/>
    </source>
</evidence>
<dbReference type="GO" id="GO:0004715">
    <property type="term" value="F:non-membrane spanning protein tyrosine kinase activity"/>
    <property type="evidence" value="ECO:0007669"/>
    <property type="project" value="UniProtKB-EC"/>
</dbReference>
<gene>
    <name evidence="16 18 19" type="ORF">SRAE_2000123800</name>
</gene>
<evidence type="ECO:0000256" key="1">
    <source>
        <dbReference type="ARBA" id="ARBA00022679"/>
    </source>
</evidence>
<dbReference type="RefSeq" id="XP_024505770.1">
    <property type="nucleotide sequence ID" value="XM_024652166.1"/>
</dbReference>
<reference evidence="18" key="2">
    <citation type="submission" date="2020-12" db="UniProtKB">
        <authorList>
            <consortium name="WormBaseParasite"/>
        </authorList>
    </citation>
    <scope>IDENTIFICATION</scope>
</reference>
<evidence type="ECO:0000313" key="17">
    <source>
        <dbReference type="Proteomes" id="UP000035682"/>
    </source>
</evidence>
<dbReference type="WBParaSite" id="SRAE_2000123800.1">
    <property type="protein sequence ID" value="SRAE_2000123800.1"/>
    <property type="gene ID" value="WBGene00261440"/>
</dbReference>
<keyword evidence="10" id="KW-0727">SH2 domain</keyword>
<feature type="region of interest" description="Disordered" evidence="13">
    <location>
        <begin position="443"/>
        <end position="476"/>
    </location>
</feature>
<feature type="binding site" evidence="8">
    <location>
        <position position="310"/>
    </location>
    <ligand>
        <name>ATP</name>
        <dbReference type="ChEBI" id="CHEBI:30616"/>
    </ligand>
</feature>
<dbReference type="GO" id="GO:0005524">
    <property type="term" value="F:ATP binding"/>
    <property type="evidence" value="ECO:0007669"/>
    <property type="project" value="UniProtKB-UniRule"/>
</dbReference>
<dbReference type="Gene3D" id="3.30.505.10">
    <property type="entry name" value="SH2 domain"/>
    <property type="match status" value="1"/>
</dbReference>
<dbReference type="SMART" id="SM00219">
    <property type="entry name" value="TyrKc"/>
    <property type="match status" value="1"/>
</dbReference>
<evidence type="ECO:0000256" key="8">
    <source>
        <dbReference type="PIRSR" id="PIRSR000615-2"/>
    </source>
</evidence>
<keyword evidence="9" id="KW-0460">Magnesium</keyword>
<accession>A0A090LGC1</accession>
<dbReference type="SUPFAM" id="SSF56112">
    <property type="entry name" value="Protein kinase-like (PK-like)"/>
    <property type="match status" value="1"/>
</dbReference>
<evidence type="ECO:0000256" key="5">
    <source>
        <dbReference type="ARBA" id="ARBA00023137"/>
    </source>
</evidence>
<dbReference type="PROSITE" id="PS50001">
    <property type="entry name" value="SH2"/>
    <property type="match status" value="1"/>
</dbReference>
<evidence type="ECO:0000256" key="11">
    <source>
        <dbReference type="PROSITE-ProRule" id="PRU10141"/>
    </source>
</evidence>
<dbReference type="Pfam" id="PF00017">
    <property type="entry name" value="SH2"/>
    <property type="match status" value="1"/>
</dbReference>
<keyword evidence="9" id="KW-0479">Metal-binding</keyword>
<dbReference type="Pfam" id="PF07714">
    <property type="entry name" value="PK_Tyr_Ser-Thr"/>
    <property type="match status" value="1"/>
</dbReference>
<keyword evidence="5 12" id="KW-0829">Tyrosine-protein kinase</keyword>
<keyword evidence="2 8" id="KW-0547">Nucleotide-binding</keyword>
<dbReference type="WormBase" id="SRAE_2000123800">
    <property type="protein sequence ID" value="SRP00511"/>
    <property type="gene ID" value="WBGene00261440"/>
</dbReference>
<feature type="domain" description="Protein kinase" evidence="15">
    <location>
        <begin position="183"/>
        <end position="445"/>
    </location>
</feature>
<dbReference type="EC" id="2.7.10.2" evidence="12"/>
<feature type="compositionally biased region" description="Polar residues" evidence="13">
    <location>
        <begin position="456"/>
        <end position="468"/>
    </location>
</feature>
<comment type="catalytic activity">
    <reaction evidence="6 12">
        <text>L-tyrosyl-[protein] + ATP = O-phospho-L-tyrosyl-[protein] + ADP + H(+)</text>
        <dbReference type="Rhea" id="RHEA:10596"/>
        <dbReference type="Rhea" id="RHEA-COMP:10136"/>
        <dbReference type="Rhea" id="RHEA-COMP:20101"/>
        <dbReference type="ChEBI" id="CHEBI:15378"/>
        <dbReference type="ChEBI" id="CHEBI:30616"/>
        <dbReference type="ChEBI" id="CHEBI:46858"/>
        <dbReference type="ChEBI" id="CHEBI:61978"/>
        <dbReference type="ChEBI" id="CHEBI:456216"/>
        <dbReference type="EC" id="2.7.10.2"/>
    </reaction>
</comment>
<evidence type="ECO:0000256" key="9">
    <source>
        <dbReference type="PIRSR" id="PIRSR000615-3"/>
    </source>
</evidence>
<keyword evidence="4 8" id="KW-0067">ATP-binding</keyword>
<keyword evidence="1 12" id="KW-0808">Transferase</keyword>
<keyword evidence="3 12" id="KW-0418">Kinase</keyword>
<organism evidence="16">
    <name type="scientific">Strongyloides ratti</name>
    <name type="common">Parasitic roundworm</name>
    <dbReference type="NCBI Taxonomy" id="34506"/>
    <lineage>
        <taxon>Eukaryota</taxon>
        <taxon>Metazoa</taxon>
        <taxon>Ecdysozoa</taxon>
        <taxon>Nematoda</taxon>
        <taxon>Chromadorea</taxon>
        <taxon>Rhabditida</taxon>
        <taxon>Tylenchina</taxon>
        <taxon>Panagrolaimomorpha</taxon>
        <taxon>Strongyloidoidea</taxon>
        <taxon>Strongyloididae</taxon>
        <taxon>Strongyloides</taxon>
    </lineage>
</organism>
<sequence length="476" mass="54190">MLRKNNLSVKSVKNANSKKKNSRHKQQQQAQNESAPVKSVVTGHSVDKNATPVVQSNQNNDVKIDPESQWDAYMENSITCYHAKIPIEDMEDLLKMNGDFLLRRAENNGKTEFVFTVYKDKQLHDIVLNRSSEGCYIIKGTAFSRPEELIDHYIISHIPVDGKSLFFVKGIERRSYYLNPENIEIKQKIGEGAFGEVNEGVMKRFDTTAIKVAVKNLKGFSSKQDRDDFMEEFRFMNRFEHENIVKIYGITTQGTVMMMVLEMCYGGSLNSYLKKNPLPYKHLIKYCIDAARGMCYLSTRNVIHRDIAARNCLLGGNDEVKISDFGLSVISKNPVKAGKNQKIAIRWCAPETISTGFFEMKTDVWSFGILIWEIFNHCKADPYSGKTNAEVKRDLLNNTQSLLLPRDAPSNVLKCYTYCLFKEAAFRPNFIEILKFLSPRERPPVPSDMKKCIPSKPSNVDSKTQNIVSKGKQPGC</sequence>
<evidence type="ECO:0000256" key="2">
    <source>
        <dbReference type="ARBA" id="ARBA00022741"/>
    </source>
</evidence>
<feature type="binding site" evidence="9">
    <location>
        <position position="324"/>
    </location>
    <ligand>
        <name>Mg(2+)</name>
        <dbReference type="ChEBI" id="CHEBI:18420"/>
    </ligand>
</feature>
<dbReference type="PRINTS" id="PR00109">
    <property type="entry name" value="TYRKINASE"/>
</dbReference>
<dbReference type="CDD" id="cd00192">
    <property type="entry name" value="PTKc"/>
    <property type="match status" value="1"/>
</dbReference>
<proteinExistence type="inferred from homology"/>
<feature type="region of interest" description="Disordered" evidence="13">
    <location>
        <begin position="1"/>
        <end position="40"/>
    </location>
</feature>
<dbReference type="InterPro" id="IPR000980">
    <property type="entry name" value="SH2"/>
</dbReference>
<dbReference type="PROSITE" id="PS00109">
    <property type="entry name" value="PROTEIN_KINASE_TYR"/>
    <property type="match status" value="1"/>
</dbReference>
<feature type="domain" description="SH2" evidence="14">
    <location>
        <begin position="80"/>
        <end position="153"/>
    </location>
</feature>
<dbReference type="OrthoDB" id="546826at2759"/>
<evidence type="ECO:0000256" key="12">
    <source>
        <dbReference type="RuleBase" id="RU362096"/>
    </source>
</evidence>
<dbReference type="InterPro" id="IPR036860">
    <property type="entry name" value="SH2_dom_sf"/>
</dbReference>
<keyword evidence="17" id="KW-1185">Reference proteome</keyword>
<dbReference type="InterPro" id="IPR020635">
    <property type="entry name" value="Tyr_kinase_cat_dom"/>
</dbReference>
<dbReference type="GeneID" id="36378934"/>
<dbReference type="PROSITE" id="PS50011">
    <property type="entry name" value="PROTEIN_KINASE_DOM"/>
    <property type="match status" value="1"/>
</dbReference>
<feature type="compositionally biased region" description="Low complexity" evidence="13">
    <location>
        <begin position="1"/>
        <end position="15"/>
    </location>
</feature>
<dbReference type="AlphaFoldDB" id="A0A090LGC1"/>
<dbReference type="Gene3D" id="1.10.510.10">
    <property type="entry name" value="Transferase(Phosphotransferase) domain 1"/>
    <property type="match status" value="1"/>
</dbReference>
<dbReference type="SUPFAM" id="SSF55550">
    <property type="entry name" value="SH2 domain"/>
    <property type="match status" value="1"/>
</dbReference>
<dbReference type="SMART" id="SM00252">
    <property type="entry name" value="SH2"/>
    <property type="match status" value="1"/>
</dbReference>
<evidence type="ECO:0000313" key="19">
    <source>
        <dbReference type="WormBase" id="SRAE_2000123800"/>
    </source>
</evidence>
<evidence type="ECO:0000256" key="4">
    <source>
        <dbReference type="ARBA" id="ARBA00022840"/>
    </source>
</evidence>
<evidence type="ECO:0000256" key="6">
    <source>
        <dbReference type="ARBA" id="ARBA00051245"/>
    </source>
</evidence>
<feature type="compositionally biased region" description="Basic residues" evidence="13">
    <location>
        <begin position="16"/>
        <end position="26"/>
    </location>
</feature>
<dbReference type="InterPro" id="IPR011009">
    <property type="entry name" value="Kinase-like_dom_sf"/>
</dbReference>
<dbReference type="OMA" id="WDAYMEN"/>
<dbReference type="InterPro" id="IPR050198">
    <property type="entry name" value="Non-receptor_tyrosine_kinases"/>
</dbReference>
<evidence type="ECO:0000313" key="16">
    <source>
        <dbReference type="EMBL" id="CEF66570.1"/>
    </source>
</evidence>
<dbReference type="STRING" id="34506.A0A090LGC1"/>
<evidence type="ECO:0000259" key="14">
    <source>
        <dbReference type="PROSITE" id="PS50001"/>
    </source>
</evidence>
<evidence type="ECO:0000256" key="13">
    <source>
        <dbReference type="SAM" id="MobiDB-lite"/>
    </source>
</evidence>
<dbReference type="InterPro" id="IPR017441">
    <property type="entry name" value="Protein_kinase_ATP_BS"/>
</dbReference>
<dbReference type="Proteomes" id="UP000035682">
    <property type="component" value="Unplaced"/>
</dbReference>
<protein>
    <recommendedName>
        <fullName evidence="12">Tyrosine-protein kinase</fullName>
        <ecNumber evidence="12">2.7.10.2</ecNumber>
    </recommendedName>
</protein>
<evidence type="ECO:0000313" key="18">
    <source>
        <dbReference type="WBParaSite" id="SRAE_2000123800.1"/>
    </source>
</evidence>
<dbReference type="CTD" id="36378934"/>
<dbReference type="PANTHER" id="PTHR24418">
    <property type="entry name" value="TYROSINE-PROTEIN KINASE"/>
    <property type="match status" value="1"/>
</dbReference>
<dbReference type="InterPro" id="IPR000719">
    <property type="entry name" value="Prot_kinase_dom"/>
</dbReference>
<name>A0A090LGC1_STRRB</name>
<dbReference type="InterPro" id="IPR008266">
    <property type="entry name" value="Tyr_kinase_AS"/>
</dbReference>
<dbReference type="GO" id="GO:0046872">
    <property type="term" value="F:metal ion binding"/>
    <property type="evidence" value="ECO:0007669"/>
    <property type="project" value="UniProtKB-KW"/>
</dbReference>
<reference evidence="16 17" key="1">
    <citation type="submission" date="2014-09" db="EMBL/GenBank/DDBJ databases">
        <authorList>
            <person name="Martin A.A."/>
        </authorList>
    </citation>
    <scope>NUCLEOTIDE SEQUENCE</scope>
    <source>
        <strain evidence="17">ED321</strain>
        <strain evidence="16">ED321 Heterogonic</strain>
    </source>
</reference>
<dbReference type="PROSITE" id="PS00107">
    <property type="entry name" value="PROTEIN_KINASE_ATP"/>
    <property type="match status" value="1"/>
</dbReference>
<evidence type="ECO:0000256" key="10">
    <source>
        <dbReference type="PROSITE-ProRule" id="PRU00191"/>
    </source>
</evidence>
<dbReference type="EMBL" id="LN609529">
    <property type="protein sequence ID" value="CEF66570.1"/>
    <property type="molecule type" value="Genomic_DNA"/>
</dbReference>
<feature type="active site" description="Proton acceptor" evidence="7">
    <location>
        <position position="306"/>
    </location>
</feature>
<evidence type="ECO:0000256" key="7">
    <source>
        <dbReference type="PIRSR" id="PIRSR000615-1"/>
    </source>
</evidence>
<feature type="binding site" evidence="11">
    <location>
        <position position="215"/>
    </location>
    <ligand>
        <name>ATP</name>
        <dbReference type="ChEBI" id="CHEBI:30616"/>
    </ligand>
</feature>
<feature type="binding site" evidence="9">
    <location>
        <position position="311"/>
    </location>
    <ligand>
        <name>Mg(2+)</name>
        <dbReference type="ChEBI" id="CHEBI:18420"/>
    </ligand>
</feature>
<dbReference type="InterPro" id="IPR001245">
    <property type="entry name" value="Ser-Thr/Tyr_kinase_cat_dom"/>
</dbReference>
<evidence type="ECO:0000259" key="15">
    <source>
        <dbReference type="PROSITE" id="PS50011"/>
    </source>
</evidence>